<name>A0ACB8BAY0_9AGAM</name>
<sequence>MSLSGKTSYIYPNETLIHHGYLGSSPLYPTVAISLRTLAAYHQIHRTCPRFSIQAQCKALCHLHNLPYRPYLSSQFSAAYDVYLDIVYCVDRQLKVALKHNTPNWRLLNACPPCFYELKDELKLDIAYLTTMDGNNSLKRWASWNYGGTPRTDSHSPCSNYWLSVENADWFKDEVKSKPKSAAPSDIPQDDWEDVDNDIDPEAPNFNCVKRWWNTGPDQRKKMFQVYDESGIFIAACRHWFVLLACDMVRSGELAKYPLVVVDQLLQVYGENGGCAYDIGSQLLNLWIMVGTFHGHAHNRKCQLLWHPTYIEGTGHSEGEGCEHIFSSSNNLTSGTRHASPFHRHQAIEEHFAFWDADKYAALSNFLRNHYQEAQNAIHTLESELATVKTTYHLSDGDFLRFFAEEKAYLDSLQQPLITDSLKIRYVEVLDELVRCRYAHKRVDTAYAKLQNTLAFVAHIELQLGIEERWEIDGPVYRHFKDEASLGSYHAALDELEHLVVMRLFELSKLSLSGTGYKLRQQIGKALQRSTALTPPRPTISWKEIADYTFLGEFDLLQHSRSDVRDEEWTKPAQREATVKYFKLQRAREEITWLNIEIRRLCTAICDKEIMTTQVLNDLLVTNYPLGLELQRQWKTQAAVNVIHLYRLDQIECLPGFLGT</sequence>
<comment type="caution">
    <text evidence="1">The sequence shown here is derived from an EMBL/GenBank/DDBJ whole genome shotgun (WGS) entry which is preliminary data.</text>
</comment>
<evidence type="ECO:0000313" key="2">
    <source>
        <dbReference type="Proteomes" id="UP000790709"/>
    </source>
</evidence>
<protein>
    <submittedName>
        <fullName evidence="1">Uncharacterized protein</fullName>
    </submittedName>
</protein>
<accession>A0ACB8BAY0</accession>
<dbReference type="Proteomes" id="UP000790709">
    <property type="component" value="Unassembled WGS sequence"/>
</dbReference>
<gene>
    <name evidence="1" type="ORF">BV22DRAFT_1106671</name>
</gene>
<proteinExistence type="predicted"/>
<dbReference type="EMBL" id="MU266487">
    <property type="protein sequence ID" value="KAH7922381.1"/>
    <property type="molecule type" value="Genomic_DNA"/>
</dbReference>
<reference evidence="1" key="1">
    <citation type="journal article" date="2021" name="New Phytol.">
        <title>Evolutionary innovations through gain and loss of genes in the ectomycorrhizal Boletales.</title>
        <authorList>
            <person name="Wu G."/>
            <person name="Miyauchi S."/>
            <person name="Morin E."/>
            <person name="Kuo A."/>
            <person name="Drula E."/>
            <person name="Varga T."/>
            <person name="Kohler A."/>
            <person name="Feng B."/>
            <person name="Cao Y."/>
            <person name="Lipzen A."/>
            <person name="Daum C."/>
            <person name="Hundley H."/>
            <person name="Pangilinan J."/>
            <person name="Johnson J."/>
            <person name="Barry K."/>
            <person name="LaButti K."/>
            <person name="Ng V."/>
            <person name="Ahrendt S."/>
            <person name="Min B."/>
            <person name="Choi I.G."/>
            <person name="Park H."/>
            <person name="Plett J.M."/>
            <person name="Magnuson J."/>
            <person name="Spatafora J.W."/>
            <person name="Nagy L.G."/>
            <person name="Henrissat B."/>
            <person name="Grigoriev I.V."/>
            <person name="Yang Z.L."/>
            <person name="Xu J."/>
            <person name="Martin F.M."/>
        </authorList>
    </citation>
    <scope>NUCLEOTIDE SEQUENCE</scope>
    <source>
        <strain evidence="1">KUC20120723A-06</strain>
    </source>
</reference>
<evidence type="ECO:0000313" key="1">
    <source>
        <dbReference type="EMBL" id="KAH7922381.1"/>
    </source>
</evidence>
<organism evidence="1 2">
    <name type="scientific">Leucogyrophana mollusca</name>
    <dbReference type="NCBI Taxonomy" id="85980"/>
    <lineage>
        <taxon>Eukaryota</taxon>
        <taxon>Fungi</taxon>
        <taxon>Dikarya</taxon>
        <taxon>Basidiomycota</taxon>
        <taxon>Agaricomycotina</taxon>
        <taxon>Agaricomycetes</taxon>
        <taxon>Agaricomycetidae</taxon>
        <taxon>Boletales</taxon>
        <taxon>Boletales incertae sedis</taxon>
        <taxon>Leucogyrophana</taxon>
    </lineage>
</organism>
<keyword evidence="2" id="KW-1185">Reference proteome</keyword>